<dbReference type="Proteomes" id="UP000518752">
    <property type="component" value="Unassembled WGS sequence"/>
</dbReference>
<dbReference type="EMBL" id="JAACJN010000116">
    <property type="protein sequence ID" value="KAF5371437.1"/>
    <property type="molecule type" value="Genomic_DNA"/>
</dbReference>
<gene>
    <name evidence="1" type="ORF">D9757_009983</name>
</gene>
<comment type="caution">
    <text evidence="1">The sequence shown here is derived from an EMBL/GenBank/DDBJ whole genome shotgun (WGS) entry which is preliminary data.</text>
</comment>
<sequence>MSATTIDYIDEGKKLSHGSLYALLSYRGELGAWEWSFLIPNWSVKPVGREGTLFYVKIITSASVNSTSTLSSTNPNPSSHSHYNADAEIKPHWNFSMDTVDILSSAEAVALVRLADIGDLGTYEDIVGENGIRSMFQVVQIPDARLPIPQDFSSRTWFLDVMGNLADCGVCQCEDVWLLEREIRRFAFSAMDKYMQNRGYTVFVAEKSS</sequence>
<reference evidence="1 2" key="1">
    <citation type="journal article" date="2020" name="ISME J.">
        <title>Uncovering the hidden diversity of litter-decomposition mechanisms in mushroom-forming fungi.</title>
        <authorList>
            <person name="Floudas D."/>
            <person name="Bentzer J."/>
            <person name="Ahren D."/>
            <person name="Johansson T."/>
            <person name="Persson P."/>
            <person name="Tunlid A."/>
        </authorList>
    </citation>
    <scope>NUCLEOTIDE SEQUENCE [LARGE SCALE GENOMIC DNA]</scope>
    <source>
        <strain evidence="1 2">CBS 406.79</strain>
    </source>
</reference>
<accession>A0A8H5LVU8</accession>
<keyword evidence="2" id="KW-1185">Reference proteome</keyword>
<evidence type="ECO:0000313" key="1">
    <source>
        <dbReference type="EMBL" id="KAF5371437.1"/>
    </source>
</evidence>
<dbReference type="AlphaFoldDB" id="A0A8H5LVU8"/>
<proteinExistence type="predicted"/>
<name>A0A8H5LVU8_9AGAR</name>
<evidence type="ECO:0000313" key="2">
    <source>
        <dbReference type="Proteomes" id="UP000518752"/>
    </source>
</evidence>
<organism evidence="1 2">
    <name type="scientific">Collybiopsis confluens</name>
    <dbReference type="NCBI Taxonomy" id="2823264"/>
    <lineage>
        <taxon>Eukaryota</taxon>
        <taxon>Fungi</taxon>
        <taxon>Dikarya</taxon>
        <taxon>Basidiomycota</taxon>
        <taxon>Agaricomycotina</taxon>
        <taxon>Agaricomycetes</taxon>
        <taxon>Agaricomycetidae</taxon>
        <taxon>Agaricales</taxon>
        <taxon>Marasmiineae</taxon>
        <taxon>Omphalotaceae</taxon>
        <taxon>Collybiopsis</taxon>
    </lineage>
</organism>
<protein>
    <submittedName>
        <fullName evidence="1">Uncharacterized protein</fullName>
    </submittedName>
</protein>